<keyword evidence="2" id="KW-0812">Transmembrane</keyword>
<keyword evidence="4" id="KW-1185">Reference proteome</keyword>
<sequence length="73" mass="7651">MVPLQVPGGPELLIVGLIFLIFGTGLVVIIGAIAYLARRGSGKSGSEQQRIAELEQRVAELEEELDSGDGSGE</sequence>
<protein>
    <submittedName>
        <fullName evidence="3">DNA-packaging protein FI</fullName>
    </submittedName>
</protein>
<keyword evidence="2" id="KW-1133">Transmembrane helix</keyword>
<gene>
    <name evidence="3" type="ORF">ACFSBX_06160</name>
</gene>
<organism evidence="3 4">
    <name type="scientific">Halobellus rarus</name>
    <dbReference type="NCBI Taxonomy" id="1126237"/>
    <lineage>
        <taxon>Archaea</taxon>
        <taxon>Methanobacteriati</taxon>
        <taxon>Methanobacteriota</taxon>
        <taxon>Stenosarchaea group</taxon>
        <taxon>Halobacteria</taxon>
        <taxon>Halobacteriales</taxon>
        <taxon>Haloferacaceae</taxon>
        <taxon>Halobellus</taxon>
    </lineage>
</organism>
<feature type="coiled-coil region" evidence="1">
    <location>
        <begin position="44"/>
        <end position="71"/>
    </location>
</feature>
<keyword evidence="2" id="KW-0472">Membrane</keyword>
<dbReference type="EMBL" id="JBHUDK010000005">
    <property type="protein sequence ID" value="MFD1598538.1"/>
    <property type="molecule type" value="Genomic_DNA"/>
</dbReference>
<proteinExistence type="predicted"/>
<keyword evidence="1" id="KW-0175">Coiled coil</keyword>
<dbReference type="AlphaFoldDB" id="A0ABD6CKK9"/>
<reference evidence="3 4" key="1">
    <citation type="journal article" date="2019" name="Int. J. Syst. Evol. Microbiol.">
        <title>The Global Catalogue of Microorganisms (GCM) 10K type strain sequencing project: providing services to taxonomists for standard genome sequencing and annotation.</title>
        <authorList>
            <consortium name="The Broad Institute Genomics Platform"/>
            <consortium name="The Broad Institute Genome Sequencing Center for Infectious Disease"/>
            <person name="Wu L."/>
            <person name="Ma J."/>
        </authorList>
    </citation>
    <scope>NUCLEOTIDE SEQUENCE [LARGE SCALE GENOMIC DNA]</scope>
    <source>
        <strain evidence="3 4">CGMCC 1.12121</strain>
    </source>
</reference>
<name>A0ABD6CKK9_9EURY</name>
<dbReference type="RefSeq" id="WP_256419773.1">
    <property type="nucleotide sequence ID" value="NZ_JANHDI010000001.1"/>
</dbReference>
<feature type="transmembrane region" description="Helical" evidence="2">
    <location>
        <begin position="12"/>
        <end position="37"/>
    </location>
</feature>
<evidence type="ECO:0000256" key="2">
    <source>
        <dbReference type="SAM" id="Phobius"/>
    </source>
</evidence>
<evidence type="ECO:0000313" key="4">
    <source>
        <dbReference type="Proteomes" id="UP001597085"/>
    </source>
</evidence>
<dbReference type="Proteomes" id="UP001597085">
    <property type="component" value="Unassembled WGS sequence"/>
</dbReference>
<accession>A0ABD6CKK9</accession>
<comment type="caution">
    <text evidence="3">The sequence shown here is derived from an EMBL/GenBank/DDBJ whole genome shotgun (WGS) entry which is preliminary data.</text>
</comment>
<evidence type="ECO:0000313" key="3">
    <source>
        <dbReference type="EMBL" id="MFD1598538.1"/>
    </source>
</evidence>
<evidence type="ECO:0000256" key="1">
    <source>
        <dbReference type="SAM" id="Coils"/>
    </source>
</evidence>